<dbReference type="InterPro" id="IPR016181">
    <property type="entry name" value="Acyl_CoA_acyltransferase"/>
</dbReference>
<evidence type="ECO:0000313" key="2">
    <source>
        <dbReference type="EMBL" id="RKQ91012.1"/>
    </source>
</evidence>
<dbReference type="AlphaFoldDB" id="A0A660L7L0"/>
<dbReference type="Proteomes" id="UP000278962">
    <property type="component" value="Unassembled WGS sequence"/>
</dbReference>
<dbReference type="PANTHER" id="PTHR43792">
    <property type="entry name" value="GNAT FAMILY, PUTATIVE (AFU_ORTHOLOGUE AFUA_3G00765)-RELATED-RELATED"/>
    <property type="match status" value="1"/>
</dbReference>
<sequence length="164" mass="18186">MEDGPILHGERVTLRPLADSDVPALNAIIALPEVRRWWGTDPTVDDQDAFTIVVDGEIAGWVGWYEEDDPDYRHGGLDIFLAPTFHGRGLGREALRLAARWLIDVRGHHRLIIDPAAANANAIKVYASLGFKPVGVMRNYERGPEGDWHDGLLMDLLADELSPS</sequence>
<keyword evidence="2" id="KW-0808">Transferase</keyword>
<dbReference type="GO" id="GO:0016747">
    <property type="term" value="F:acyltransferase activity, transferring groups other than amino-acyl groups"/>
    <property type="evidence" value="ECO:0007669"/>
    <property type="project" value="InterPro"/>
</dbReference>
<proteinExistence type="predicted"/>
<gene>
    <name evidence="2" type="ORF">C8N24_0828</name>
</gene>
<dbReference type="InterPro" id="IPR051531">
    <property type="entry name" value="N-acetyltransferase"/>
</dbReference>
<dbReference type="InterPro" id="IPR000182">
    <property type="entry name" value="GNAT_dom"/>
</dbReference>
<dbReference type="CDD" id="cd04301">
    <property type="entry name" value="NAT_SF"/>
    <property type="match status" value="1"/>
</dbReference>
<dbReference type="PROSITE" id="PS51186">
    <property type="entry name" value="GNAT"/>
    <property type="match status" value="1"/>
</dbReference>
<dbReference type="Pfam" id="PF13302">
    <property type="entry name" value="Acetyltransf_3"/>
    <property type="match status" value="1"/>
</dbReference>
<evidence type="ECO:0000313" key="3">
    <source>
        <dbReference type="Proteomes" id="UP000278962"/>
    </source>
</evidence>
<feature type="domain" description="N-acetyltransferase" evidence="1">
    <location>
        <begin position="12"/>
        <end position="159"/>
    </location>
</feature>
<organism evidence="2 3">
    <name type="scientific">Solirubrobacter pauli</name>
    <dbReference type="NCBI Taxonomy" id="166793"/>
    <lineage>
        <taxon>Bacteria</taxon>
        <taxon>Bacillati</taxon>
        <taxon>Actinomycetota</taxon>
        <taxon>Thermoleophilia</taxon>
        <taxon>Solirubrobacterales</taxon>
        <taxon>Solirubrobacteraceae</taxon>
        <taxon>Solirubrobacter</taxon>
    </lineage>
</organism>
<dbReference type="SUPFAM" id="SSF55729">
    <property type="entry name" value="Acyl-CoA N-acyltransferases (Nat)"/>
    <property type="match status" value="1"/>
</dbReference>
<protein>
    <submittedName>
        <fullName evidence="2">Aminoglycoside 6'-N-acetyltransferase</fullName>
    </submittedName>
</protein>
<dbReference type="Gene3D" id="3.40.630.30">
    <property type="match status" value="1"/>
</dbReference>
<keyword evidence="3" id="KW-1185">Reference proteome</keyword>
<reference evidence="2 3" key="1">
    <citation type="submission" date="2018-10" db="EMBL/GenBank/DDBJ databases">
        <title>Genomic Encyclopedia of Archaeal and Bacterial Type Strains, Phase II (KMG-II): from individual species to whole genera.</title>
        <authorList>
            <person name="Goeker M."/>
        </authorList>
    </citation>
    <scope>NUCLEOTIDE SEQUENCE [LARGE SCALE GENOMIC DNA]</scope>
    <source>
        <strain evidence="2 3">DSM 14954</strain>
    </source>
</reference>
<name>A0A660L7L0_9ACTN</name>
<dbReference type="RefSeq" id="WP_211339835.1">
    <property type="nucleotide sequence ID" value="NZ_RBIL01000001.1"/>
</dbReference>
<evidence type="ECO:0000259" key="1">
    <source>
        <dbReference type="PROSITE" id="PS51186"/>
    </source>
</evidence>
<dbReference type="EMBL" id="RBIL01000001">
    <property type="protein sequence ID" value="RKQ91012.1"/>
    <property type="molecule type" value="Genomic_DNA"/>
</dbReference>
<comment type="caution">
    <text evidence="2">The sequence shown here is derived from an EMBL/GenBank/DDBJ whole genome shotgun (WGS) entry which is preliminary data.</text>
</comment>
<accession>A0A660L7L0</accession>